<protein>
    <submittedName>
        <fullName evidence="1">Uncharacterized protein</fullName>
    </submittedName>
</protein>
<dbReference type="EMBL" id="NMUH01000353">
    <property type="protein sequence ID" value="MQL77523.1"/>
    <property type="molecule type" value="Genomic_DNA"/>
</dbReference>
<dbReference type="Proteomes" id="UP000652761">
    <property type="component" value="Unassembled WGS sequence"/>
</dbReference>
<proteinExistence type="predicted"/>
<dbReference type="AlphaFoldDB" id="A0A843U821"/>
<accession>A0A843U821</accession>
<keyword evidence="2" id="KW-1185">Reference proteome</keyword>
<organism evidence="1 2">
    <name type="scientific">Colocasia esculenta</name>
    <name type="common">Wild taro</name>
    <name type="synonym">Arum esculentum</name>
    <dbReference type="NCBI Taxonomy" id="4460"/>
    <lineage>
        <taxon>Eukaryota</taxon>
        <taxon>Viridiplantae</taxon>
        <taxon>Streptophyta</taxon>
        <taxon>Embryophyta</taxon>
        <taxon>Tracheophyta</taxon>
        <taxon>Spermatophyta</taxon>
        <taxon>Magnoliopsida</taxon>
        <taxon>Liliopsida</taxon>
        <taxon>Araceae</taxon>
        <taxon>Aroideae</taxon>
        <taxon>Colocasieae</taxon>
        <taxon>Colocasia</taxon>
    </lineage>
</organism>
<gene>
    <name evidence="1" type="ORF">Taro_009941</name>
</gene>
<reference evidence="1" key="1">
    <citation type="submission" date="2017-07" db="EMBL/GenBank/DDBJ databases">
        <title>Taro Niue Genome Assembly and Annotation.</title>
        <authorList>
            <person name="Atibalentja N."/>
            <person name="Keating K."/>
            <person name="Fields C.J."/>
        </authorList>
    </citation>
    <scope>NUCLEOTIDE SEQUENCE</scope>
    <source>
        <strain evidence="1">Niue_2</strain>
        <tissue evidence="1">Leaf</tissue>
    </source>
</reference>
<name>A0A843U821_COLES</name>
<evidence type="ECO:0000313" key="1">
    <source>
        <dbReference type="EMBL" id="MQL77523.1"/>
    </source>
</evidence>
<evidence type="ECO:0000313" key="2">
    <source>
        <dbReference type="Proteomes" id="UP000652761"/>
    </source>
</evidence>
<sequence>MGILTVAGSPKPSNISIGQRLEKLPNFGRRKATFFWQLHGVSLAGVWKDWKARGIKILSMPESQAGLESNLSLLFPIPPRCLLAACALAASPSTAFAPVAAVEIPEGSLPEPLFACSIPYTQSHPAGRQSRASCAACCPRAAFALKPQPAAPCLPPCAREQTAVNVHWGATGWSH</sequence>
<comment type="caution">
    <text evidence="1">The sequence shown here is derived from an EMBL/GenBank/DDBJ whole genome shotgun (WGS) entry which is preliminary data.</text>
</comment>